<evidence type="ECO:0000256" key="2">
    <source>
        <dbReference type="SAM" id="MobiDB-lite"/>
    </source>
</evidence>
<comment type="caution">
    <text evidence="5">The sequence shown here is derived from an EMBL/GenBank/DDBJ whole genome shotgun (WGS) entry which is preliminary data.</text>
</comment>
<dbReference type="EMBL" id="QAON01000001">
    <property type="protein sequence ID" value="PTQ91275.1"/>
    <property type="molecule type" value="Genomic_DNA"/>
</dbReference>
<protein>
    <submittedName>
        <fullName evidence="5">Minor tail protein</fullName>
    </submittedName>
</protein>
<feature type="coiled-coil region" evidence="1">
    <location>
        <begin position="405"/>
        <end position="432"/>
    </location>
</feature>
<feature type="transmembrane region" description="Helical" evidence="3">
    <location>
        <begin position="596"/>
        <end position="620"/>
    </location>
</feature>
<keyword evidence="1" id="KW-0175">Coiled coil</keyword>
<feature type="transmembrane region" description="Helical" evidence="3">
    <location>
        <begin position="541"/>
        <end position="559"/>
    </location>
</feature>
<feature type="region of interest" description="Disordered" evidence="2">
    <location>
        <begin position="113"/>
        <end position="134"/>
    </location>
</feature>
<sequence length="704" mass="74061">MTSKNMSVSLRVLLQGSATKEFAQQLKSLRSETSAFTDVATKANTEVLKLAAGFKLAIAEGKGLASVLGQLSGQSTLLGGRSRTLASDINVVNHSLQQGARDAERMRRELDRLGGARPPRPLPPNGGGSGGVGTGSGWGGAAMGIGSGAVAGYAIVRNPLERARTFETQIFDASTSITGGYKNMTDAQVRETNLTLAKYAKDAVRQGHGTVEGIGDSAGILAASGQYQNVRDLKEPLKAIAKTAFAAGAVEQDIALLTQQIKQFGVEPNRTQAALSRATASGFAGGFELKDMARLLPEVLAMAKTAGYSGEKGLNTVTTHLQLARKYSGIPSQAADNMRDLYLLFSQEHFKRAIGQYIIPEEGDPIKKIGLRGNRKGFDMTTYLERQKEKGIGTVDATVMLMNRQISKNKRFVELQKQIADLEEKKQGNSNEAIQRKKEAAEIVSAGEFGKIFHNQQSLLGLMSVISGMNNGEFKRIDELSWNGVDAVGRVAGFKGEIEPAQAHALQQESILATVKVYDSLKGTLGTFEAGLQNTMEANQALTASAYAAATALGILTAAKIGKAMLGGAGISLGGAAAGAGLGAAIVGVGRMSLTALLGAGKMGLGAAALGVGGAGYLGYQAGDKIVRPFLHGASDGKADDWIGEKVAWFLAHGFGNNNAQEVLKINEKLANMPPPNIQVNVSLDSQQIASSVETQITRQARRE</sequence>
<evidence type="ECO:0000256" key="1">
    <source>
        <dbReference type="SAM" id="Coils"/>
    </source>
</evidence>
<keyword evidence="3" id="KW-1133">Transmembrane helix</keyword>
<dbReference type="Pfam" id="PF10145">
    <property type="entry name" value="PhageMin_Tail"/>
    <property type="match status" value="1"/>
</dbReference>
<proteinExistence type="predicted"/>
<keyword evidence="6" id="KW-1185">Reference proteome</keyword>
<organism evidence="5 6">
    <name type="scientific">Agitococcus lubricus</name>
    <dbReference type="NCBI Taxonomy" id="1077255"/>
    <lineage>
        <taxon>Bacteria</taxon>
        <taxon>Pseudomonadati</taxon>
        <taxon>Pseudomonadota</taxon>
        <taxon>Gammaproteobacteria</taxon>
        <taxon>Moraxellales</taxon>
        <taxon>Moraxellaceae</taxon>
        <taxon>Agitococcus</taxon>
    </lineage>
</organism>
<feature type="transmembrane region" description="Helical" evidence="3">
    <location>
        <begin position="571"/>
        <end position="590"/>
    </location>
</feature>
<dbReference type="InterPro" id="IPR010090">
    <property type="entry name" value="Phage_tape_meas"/>
</dbReference>
<evidence type="ECO:0000259" key="4">
    <source>
        <dbReference type="Pfam" id="PF10145"/>
    </source>
</evidence>
<reference evidence="5 6" key="1">
    <citation type="submission" date="2018-04" db="EMBL/GenBank/DDBJ databases">
        <title>Genomic Encyclopedia of Archaeal and Bacterial Type Strains, Phase II (KMG-II): from individual species to whole genera.</title>
        <authorList>
            <person name="Goeker M."/>
        </authorList>
    </citation>
    <scope>NUCLEOTIDE SEQUENCE [LARGE SCALE GENOMIC DNA]</scope>
    <source>
        <strain evidence="5 6">DSM 5822</strain>
    </source>
</reference>
<dbReference type="OrthoDB" id="8019720at2"/>
<feature type="domain" description="Phage tail tape measure protein" evidence="4">
    <location>
        <begin position="211"/>
        <end position="428"/>
    </location>
</feature>
<dbReference type="AlphaFoldDB" id="A0A2T5J3T6"/>
<evidence type="ECO:0000313" key="5">
    <source>
        <dbReference type="EMBL" id="PTQ91275.1"/>
    </source>
</evidence>
<gene>
    <name evidence="5" type="ORF">C8N29_101348</name>
</gene>
<evidence type="ECO:0000256" key="3">
    <source>
        <dbReference type="SAM" id="Phobius"/>
    </source>
</evidence>
<feature type="compositionally biased region" description="Gly residues" evidence="2">
    <location>
        <begin position="125"/>
        <end position="134"/>
    </location>
</feature>
<name>A0A2T5J3T6_9GAMM</name>
<dbReference type="RefSeq" id="WP_107864289.1">
    <property type="nucleotide sequence ID" value="NZ_QAON01000001.1"/>
</dbReference>
<keyword evidence="3" id="KW-0472">Membrane</keyword>
<accession>A0A2T5J3T6</accession>
<keyword evidence="3" id="KW-0812">Transmembrane</keyword>
<dbReference type="Proteomes" id="UP000244223">
    <property type="component" value="Unassembled WGS sequence"/>
</dbReference>
<evidence type="ECO:0000313" key="6">
    <source>
        <dbReference type="Proteomes" id="UP000244223"/>
    </source>
</evidence>